<organism evidence="2 3">
    <name type="scientific">Fusarium poae</name>
    <dbReference type="NCBI Taxonomy" id="36050"/>
    <lineage>
        <taxon>Eukaryota</taxon>
        <taxon>Fungi</taxon>
        <taxon>Dikarya</taxon>
        <taxon>Ascomycota</taxon>
        <taxon>Pezizomycotina</taxon>
        <taxon>Sordariomycetes</taxon>
        <taxon>Hypocreomycetidae</taxon>
        <taxon>Hypocreales</taxon>
        <taxon>Nectriaceae</taxon>
        <taxon>Fusarium</taxon>
    </lineage>
</organism>
<feature type="compositionally biased region" description="Acidic residues" evidence="1">
    <location>
        <begin position="99"/>
        <end position="161"/>
    </location>
</feature>
<feature type="region of interest" description="Disordered" evidence="1">
    <location>
        <begin position="90"/>
        <end position="293"/>
    </location>
</feature>
<gene>
    <name evidence="2" type="ORF">FPOA_11112</name>
</gene>
<dbReference type="OMA" id="MARFNAR"/>
<evidence type="ECO:0000313" key="3">
    <source>
        <dbReference type="Proteomes" id="UP000091967"/>
    </source>
</evidence>
<dbReference type="AlphaFoldDB" id="A0A1B8AFX3"/>
<dbReference type="EMBL" id="LYXU01000004">
    <property type="protein sequence ID" value="OBS19387.1"/>
    <property type="molecule type" value="Genomic_DNA"/>
</dbReference>
<dbReference type="OrthoDB" id="5096014at2759"/>
<name>A0A1B8AFX3_FUSPO</name>
<keyword evidence="3" id="KW-1185">Reference proteome</keyword>
<proteinExistence type="predicted"/>
<protein>
    <submittedName>
        <fullName evidence="2">Uncharacterized protein</fullName>
    </submittedName>
</protein>
<accession>A0A1B8AFX3</accession>
<comment type="caution">
    <text evidence="2">The sequence shown here is derived from an EMBL/GenBank/DDBJ whole genome shotgun (WGS) entry which is preliminary data.</text>
</comment>
<dbReference type="Proteomes" id="UP000091967">
    <property type="component" value="Unassembled WGS sequence"/>
</dbReference>
<evidence type="ECO:0000256" key="1">
    <source>
        <dbReference type="SAM" id="MobiDB-lite"/>
    </source>
</evidence>
<evidence type="ECO:0000313" key="2">
    <source>
        <dbReference type="EMBL" id="OBS19387.1"/>
    </source>
</evidence>
<reference evidence="2 3" key="1">
    <citation type="submission" date="2016-06" db="EMBL/GenBank/DDBJ databases">
        <title>Living apart together: crosstalk between the core and supernumerary genomes in a fungal plant pathogen.</title>
        <authorList>
            <person name="Vanheule A."/>
            <person name="Audenaert K."/>
            <person name="Warris S."/>
            <person name="Van De Geest H."/>
            <person name="Schijlen E."/>
            <person name="Hofte M."/>
            <person name="De Saeger S."/>
            <person name="Haesaert G."/>
            <person name="Waalwijk C."/>
            <person name="Van Der Lee T."/>
        </authorList>
    </citation>
    <scope>NUCLEOTIDE SEQUENCE [LARGE SCALE GENOMIC DNA]</scope>
    <source>
        <strain evidence="2 3">2516</strain>
    </source>
</reference>
<sequence length="478" mass="55228">MAFTNINPYPAAAAAIDKQVVENIFLDDIINHDYSRNTKMALLVCMKALHNRIEDDEDYWAEATGDKEWEKAQKEARQKLARKLMDEFKAKRANRQKEEEEEEEVGEEQEEDDDEDDEEEDEESEESEEDFEEEYDDEEEETEGSEESEESGDEESDDGSDWDSLFLLVHNMPTENDEPKSTARKRSLPRDDTPCPPPRPQPAKRQKLDPSAASKPPMVQDSGEEEPKPVTRKRRPITQQDADTPATEVPFPKRQRIDPPVMVANANDEDREEEQTQTQTQTQEAKSSVPSEWLAPHREELENSQLPEPLRGILGRLPVNELHYEAQTFLLSLKYSDPTDDALAKAAIDMGLRFSKTAKSSEYKIVFEHIMKHPIQAVMYNVCKEDEAQHILFWEKVRNVTGKEIPPERIKERRQKRAKREAEAMARFNARKAAEEAKRESQMLKEKYVCQIGESSKLPLKEKVGRWLAEIVKAEKKQ</sequence>